<feature type="region of interest" description="Disordered" evidence="1">
    <location>
        <begin position="111"/>
        <end position="151"/>
    </location>
</feature>
<accession>A0AAN8P9W4</accession>
<dbReference type="AlphaFoldDB" id="A0AAN8P9W4"/>
<evidence type="ECO:0000313" key="4">
    <source>
        <dbReference type="Proteomes" id="UP001359485"/>
    </source>
</evidence>
<evidence type="ECO:0000256" key="1">
    <source>
        <dbReference type="SAM" id="MobiDB-lite"/>
    </source>
</evidence>
<feature type="compositionally biased region" description="Polar residues" evidence="1">
    <location>
        <begin position="137"/>
        <end position="151"/>
    </location>
</feature>
<name>A0AAN8P9W4_POLSC</name>
<organism evidence="2 5">
    <name type="scientific">Polyplax serrata</name>
    <name type="common">Common mouse louse</name>
    <dbReference type="NCBI Taxonomy" id="468196"/>
    <lineage>
        <taxon>Eukaryota</taxon>
        <taxon>Metazoa</taxon>
        <taxon>Ecdysozoa</taxon>
        <taxon>Arthropoda</taxon>
        <taxon>Hexapoda</taxon>
        <taxon>Insecta</taxon>
        <taxon>Pterygota</taxon>
        <taxon>Neoptera</taxon>
        <taxon>Paraneoptera</taxon>
        <taxon>Psocodea</taxon>
        <taxon>Troctomorpha</taxon>
        <taxon>Phthiraptera</taxon>
        <taxon>Anoplura</taxon>
        <taxon>Polyplacidae</taxon>
        <taxon>Polyplax</taxon>
    </lineage>
</organism>
<protein>
    <submittedName>
        <fullName evidence="2">Uncharacterized protein</fullName>
    </submittedName>
</protein>
<dbReference type="EMBL" id="JAWJWF010000005">
    <property type="protein sequence ID" value="KAK6632121.1"/>
    <property type="molecule type" value="Genomic_DNA"/>
</dbReference>
<dbReference type="Proteomes" id="UP001359485">
    <property type="component" value="Unassembled WGS sequence"/>
</dbReference>
<reference evidence="2 5" key="1">
    <citation type="submission" date="2023-10" db="EMBL/GenBank/DDBJ databases">
        <title>Genomes of two closely related lineages of the louse Polyplax serrata with different host specificities.</title>
        <authorList>
            <person name="Martinu J."/>
            <person name="Tarabai H."/>
            <person name="Stefka J."/>
            <person name="Hypsa V."/>
        </authorList>
    </citation>
    <scope>NUCLEOTIDE SEQUENCE [LARGE SCALE GENOMIC DNA]</scope>
    <source>
        <strain evidence="3">98ZLc_SE</strain>
        <strain evidence="2">HR10_N</strain>
    </source>
</reference>
<sequence>MYEVSSVTGNKVTAATAIRATRPLNVSDNGNPNSRGGKVTEMPLATTVKNQMLKLLRRSKSTRSTSRNCEKSIVISNHKRYSLVASSQVPAPNGHTVAVVDPYPMAMGVVAANGTGRSNPSPEKKGTVPRTRDASVDKSNTSSQARKTRVSSQVGLVDFGYDIA</sequence>
<dbReference type="EMBL" id="JAWJWE010000038">
    <property type="protein sequence ID" value="KAK6622993.1"/>
    <property type="molecule type" value="Genomic_DNA"/>
</dbReference>
<comment type="caution">
    <text evidence="2">The sequence shown here is derived from an EMBL/GenBank/DDBJ whole genome shotgun (WGS) entry which is preliminary data.</text>
</comment>
<dbReference type="Proteomes" id="UP001372834">
    <property type="component" value="Unassembled WGS sequence"/>
</dbReference>
<feature type="compositionally biased region" description="Basic and acidic residues" evidence="1">
    <location>
        <begin position="122"/>
        <end position="136"/>
    </location>
</feature>
<keyword evidence="4" id="KW-1185">Reference proteome</keyword>
<evidence type="ECO:0000313" key="5">
    <source>
        <dbReference type="Proteomes" id="UP001372834"/>
    </source>
</evidence>
<gene>
    <name evidence="2" type="ORF">RUM43_008845</name>
    <name evidence="3" type="ORF">RUM44_007151</name>
</gene>
<evidence type="ECO:0000313" key="2">
    <source>
        <dbReference type="EMBL" id="KAK6622993.1"/>
    </source>
</evidence>
<evidence type="ECO:0000313" key="3">
    <source>
        <dbReference type="EMBL" id="KAK6632121.1"/>
    </source>
</evidence>
<proteinExistence type="predicted"/>